<feature type="region of interest" description="Disordered" evidence="8">
    <location>
        <begin position="228"/>
        <end position="252"/>
    </location>
</feature>
<dbReference type="GO" id="GO:0070847">
    <property type="term" value="C:core mediator complex"/>
    <property type="evidence" value="ECO:0007669"/>
    <property type="project" value="TreeGrafter"/>
</dbReference>
<dbReference type="EMBL" id="CAJNOR010001209">
    <property type="protein sequence ID" value="CAF1098262.1"/>
    <property type="molecule type" value="Genomic_DNA"/>
</dbReference>
<dbReference type="GO" id="GO:0003712">
    <property type="term" value="F:transcription coregulator activity"/>
    <property type="evidence" value="ECO:0007669"/>
    <property type="project" value="InterPro"/>
</dbReference>
<dbReference type="PANTHER" id="PTHR13074">
    <property type="entry name" value="MEDIATOR OF RNA POLYMERASE II TRANSCRIPTION SUBUNIT 8"/>
    <property type="match status" value="1"/>
</dbReference>
<dbReference type="Proteomes" id="UP000663828">
    <property type="component" value="Unassembled WGS sequence"/>
</dbReference>
<comment type="function">
    <text evidence="7">Component of the Mediator complex, a coactivator involved in the regulated transcription of nearly all RNA polymerase II-dependent genes. Mediator functions as a bridge to convey information from gene-specific regulatory proteins to the basal RNA polymerase II transcription machinery. Mediator is recruited to promoters by direct interactions with regulatory proteins and serves as a scaffold for the assembly of a functional preinitiation complex with RNA polymerase II and the general transcription factors.</text>
</comment>
<dbReference type="AlphaFoldDB" id="A0A814NTQ4"/>
<keyword evidence="5 7" id="KW-0804">Transcription</keyword>
<dbReference type="Pfam" id="PF10232">
    <property type="entry name" value="Med8"/>
    <property type="match status" value="1"/>
</dbReference>
<gene>
    <name evidence="7" type="primary">MED8</name>
    <name evidence="9" type="ORF">EDS130_LOCUS17363</name>
    <name evidence="10" type="ORF">XAT740_LOCUS18211</name>
</gene>
<keyword evidence="6 7" id="KW-0539">Nucleus</keyword>
<dbReference type="Proteomes" id="UP000663852">
    <property type="component" value="Unassembled WGS sequence"/>
</dbReference>
<dbReference type="PANTHER" id="PTHR13074:SF9">
    <property type="entry name" value="MEDIATOR OF RNA POLYMERASE II TRANSCRIPTION SUBUNIT 8"/>
    <property type="match status" value="1"/>
</dbReference>
<reference evidence="10" key="1">
    <citation type="submission" date="2021-02" db="EMBL/GenBank/DDBJ databases">
        <authorList>
            <person name="Nowell W R."/>
        </authorList>
    </citation>
    <scope>NUCLEOTIDE SEQUENCE</scope>
</reference>
<evidence type="ECO:0000313" key="9">
    <source>
        <dbReference type="EMBL" id="CAF1049707.1"/>
    </source>
</evidence>
<comment type="subcellular location">
    <subcellularLocation>
        <location evidence="1 7">Nucleus</location>
    </subcellularLocation>
</comment>
<evidence type="ECO:0000313" key="11">
    <source>
        <dbReference type="Proteomes" id="UP000663828"/>
    </source>
</evidence>
<dbReference type="GO" id="GO:0006357">
    <property type="term" value="P:regulation of transcription by RNA polymerase II"/>
    <property type="evidence" value="ECO:0007669"/>
    <property type="project" value="InterPro"/>
</dbReference>
<evidence type="ECO:0000256" key="8">
    <source>
        <dbReference type="SAM" id="MobiDB-lite"/>
    </source>
</evidence>
<evidence type="ECO:0000313" key="10">
    <source>
        <dbReference type="EMBL" id="CAF1098262.1"/>
    </source>
</evidence>
<dbReference type="GO" id="GO:0000978">
    <property type="term" value="F:RNA polymerase II cis-regulatory region sequence-specific DNA binding"/>
    <property type="evidence" value="ECO:0007669"/>
    <property type="project" value="TreeGrafter"/>
</dbReference>
<dbReference type="InterPro" id="IPR019364">
    <property type="entry name" value="Mediatior_Med8_fun/met"/>
</dbReference>
<evidence type="ECO:0000256" key="1">
    <source>
        <dbReference type="ARBA" id="ARBA00004123"/>
    </source>
</evidence>
<dbReference type="OrthoDB" id="150687at2759"/>
<keyword evidence="4 7" id="KW-0010">Activator</keyword>
<comment type="subunit">
    <text evidence="7">Component of the Mediator complex.</text>
</comment>
<dbReference type="EMBL" id="CAJNOJ010000078">
    <property type="protein sequence ID" value="CAF1049707.1"/>
    <property type="molecule type" value="Genomic_DNA"/>
</dbReference>
<comment type="similarity">
    <text evidence="2 7">Belongs to the Mediator complex subunit 8 family.</text>
</comment>
<evidence type="ECO:0000256" key="6">
    <source>
        <dbReference type="ARBA" id="ARBA00023242"/>
    </source>
</evidence>
<keyword evidence="11" id="KW-1185">Reference proteome</keyword>
<feature type="compositionally biased region" description="Polar residues" evidence="8">
    <location>
        <begin position="228"/>
        <end position="240"/>
    </location>
</feature>
<accession>A0A814NTQ4</accession>
<keyword evidence="3 7" id="KW-0805">Transcription regulation</keyword>
<name>A0A814NTQ4_ADIRI</name>
<protein>
    <recommendedName>
        <fullName evidence="7">Mediator of RNA polymerase II transcription subunit 8</fullName>
    </recommendedName>
    <alternativeName>
        <fullName evidence="7">Mediator complex subunit 8</fullName>
    </alternativeName>
</protein>
<comment type="caution">
    <text evidence="10">The sequence shown here is derived from an EMBL/GenBank/DDBJ whole genome shotgun (WGS) entry which is preliminary data.</text>
</comment>
<organism evidence="10 11">
    <name type="scientific">Adineta ricciae</name>
    <name type="common">Rotifer</name>
    <dbReference type="NCBI Taxonomy" id="249248"/>
    <lineage>
        <taxon>Eukaryota</taxon>
        <taxon>Metazoa</taxon>
        <taxon>Spiralia</taxon>
        <taxon>Gnathifera</taxon>
        <taxon>Rotifera</taxon>
        <taxon>Eurotatoria</taxon>
        <taxon>Bdelloidea</taxon>
        <taxon>Adinetida</taxon>
        <taxon>Adinetidae</taxon>
        <taxon>Adineta</taxon>
    </lineage>
</organism>
<evidence type="ECO:0000256" key="4">
    <source>
        <dbReference type="ARBA" id="ARBA00023159"/>
    </source>
</evidence>
<evidence type="ECO:0000256" key="5">
    <source>
        <dbReference type="ARBA" id="ARBA00023163"/>
    </source>
</evidence>
<sequence>MDRSASTTATTMHRSPEYDKLQQILDKVREVKLALAGFFIEYEQGQPSWPTILDQMNVLSSQVTTLRGLVRNLLPTLRTNSIIPMCLSPEADATVEQLTERRLSVFNHDFMPQLLRTKNLPEIDERERLLNTNSNSSLSGSGFGRPMLNPNEIQMRVQELNAALHSTSDILQGTKVATDKTEKQFDLQRFTNPSDTKQLLEAMNYGTALKTPDTSTSLTRNEQANLNQQMSNQPQRSQVPSLRIKTVSKANR</sequence>
<proteinExistence type="inferred from homology"/>
<evidence type="ECO:0000256" key="2">
    <source>
        <dbReference type="ARBA" id="ARBA00005716"/>
    </source>
</evidence>
<evidence type="ECO:0000256" key="7">
    <source>
        <dbReference type="RuleBase" id="RU364144"/>
    </source>
</evidence>
<dbReference type="GO" id="GO:0016592">
    <property type="term" value="C:mediator complex"/>
    <property type="evidence" value="ECO:0007669"/>
    <property type="project" value="InterPro"/>
</dbReference>
<evidence type="ECO:0000256" key="3">
    <source>
        <dbReference type="ARBA" id="ARBA00023015"/>
    </source>
</evidence>